<protein>
    <submittedName>
        <fullName evidence="6">ABC transporter</fullName>
    </submittedName>
</protein>
<keyword evidence="3" id="KW-0547">Nucleotide-binding</keyword>
<dbReference type="PROSITE" id="PS50893">
    <property type="entry name" value="ABC_TRANSPORTER_2"/>
    <property type="match status" value="1"/>
</dbReference>
<keyword evidence="4" id="KW-0067">ATP-binding</keyword>
<dbReference type="InterPro" id="IPR003439">
    <property type="entry name" value="ABC_transporter-like_ATP-bd"/>
</dbReference>
<dbReference type="GO" id="GO:0005524">
    <property type="term" value="F:ATP binding"/>
    <property type="evidence" value="ECO:0007669"/>
    <property type="project" value="UniProtKB-KW"/>
</dbReference>
<evidence type="ECO:0000256" key="4">
    <source>
        <dbReference type="ARBA" id="ARBA00022840"/>
    </source>
</evidence>
<dbReference type="PROSITE" id="PS00211">
    <property type="entry name" value="ABC_TRANSPORTER_1"/>
    <property type="match status" value="1"/>
</dbReference>
<dbReference type="PANTHER" id="PTHR43117">
    <property type="entry name" value="OSMOPROTECTANT IMPORT ATP-BINDING PROTEIN OSMV"/>
    <property type="match status" value="1"/>
</dbReference>
<dbReference type="Gene3D" id="3.40.50.300">
    <property type="entry name" value="P-loop containing nucleotide triphosphate hydrolases"/>
    <property type="match status" value="1"/>
</dbReference>
<dbReference type="GO" id="GO:0016887">
    <property type="term" value="F:ATP hydrolysis activity"/>
    <property type="evidence" value="ECO:0007669"/>
    <property type="project" value="InterPro"/>
</dbReference>
<evidence type="ECO:0000256" key="1">
    <source>
        <dbReference type="ARBA" id="ARBA00005417"/>
    </source>
</evidence>
<keyword evidence="7" id="KW-1185">Reference proteome</keyword>
<reference evidence="6 7" key="1">
    <citation type="submission" date="2019-07" db="EMBL/GenBank/DDBJ databases">
        <title>Whole genome shotgun sequence of Rhodospirillum oryzae NBRC 107573.</title>
        <authorList>
            <person name="Hosoyama A."/>
            <person name="Uohara A."/>
            <person name="Ohji S."/>
            <person name="Ichikawa N."/>
        </authorList>
    </citation>
    <scope>NUCLEOTIDE SEQUENCE [LARGE SCALE GENOMIC DNA]</scope>
    <source>
        <strain evidence="6 7">NBRC 107573</strain>
    </source>
</reference>
<evidence type="ECO:0000313" key="7">
    <source>
        <dbReference type="Proteomes" id="UP000321567"/>
    </source>
</evidence>
<dbReference type="Proteomes" id="UP000321567">
    <property type="component" value="Unassembled WGS sequence"/>
</dbReference>
<dbReference type="OrthoDB" id="9776556at2"/>
<dbReference type="EMBL" id="BJZO01000002">
    <property type="protein sequence ID" value="GEO80022.1"/>
    <property type="molecule type" value="Genomic_DNA"/>
</dbReference>
<comment type="caution">
    <text evidence="6">The sequence shown here is derived from an EMBL/GenBank/DDBJ whole genome shotgun (WGS) entry which is preliminary data.</text>
</comment>
<keyword evidence="2" id="KW-0813">Transport</keyword>
<dbReference type="InterPro" id="IPR017871">
    <property type="entry name" value="ABC_transporter-like_CS"/>
</dbReference>
<evidence type="ECO:0000256" key="2">
    <source>
        <dbReference type="ARBA" id="ARBA00022448"/>
    </source>
</evidence>
<dbReference type="InterPro" id="IPR003593">
    <property type="entry name" value="AAA+_ATPase"/>
</dbReference>
<evidence type="ECO:0000313" key="6">
    <source>
        <dbReference type="EMBL" id="GEO80022.1"/>
    </source>
</evidence>
<sequence length="339" mass="35929">MIDRVLDLGVAEIAGRHPSLAGFLAGLGAWDDDPEQPFAGWLAAVEDARLFDMGMERAQVTAHVGALLRQVTQWQNAPAPVIHALCVRGGRDKAGRPETLDLILRPGDVVCLVGPTGAGKSRLLADIECLAQGDTPSGRHVLVNGAPPDPALRFASPRTLIAQVSQTMSFVVDLGVGAFITMHAECRMVPDVEARVREVIACANALAGEPFTPETALTQLSGGQSRALMIADTALLSASPVVLIDEIENAGIDRQKALDLLVARDKIVLISTHDPLLALLGGRRLVIQQGAVAAVIETSERERTCLAALAQVDQGLMGLRERLRHGGRIEALPAWPAPP</sequence>
<dbReference type="Pfam" id="PF00005">
    <property type="entry name" value="ABC_tran"/>
    <property type="match status" value="1"/>
</dbReference>
<dbReference type="RefSeq" id="WP_147162090.1">
    <property type="nucleotide sequence ID" value="NZ_BJZO01000002.1"/>
</dbReference>
<comment type="similarity">
    <text evidence="1">Belongs to the ABC transporter superfamily.</text>
</comment>
<gene>
    <name evidence="6" type="ORF">ROR02_01530</name>
</gene>
<feature type="domain" description="ABC transporter" evidence="5">
    <location>
        <begin position="82"/>
        <end position="314"/>
    </location>
</feature>
<dbReference type="SUPFAM" id="SSF52540">
    <property type="entry name" value="P-loop containing nucleoside triphosphate hydrolases"/>
    <property type="match status" value="1"/>
</dbReference>
<proteinExistence type="inferred from homology"/>
<accession>A0A512H3I4</accession>
<dbReference type="PANTHER" id="PTHR43117:SF4">
    <property type="entry name" value="OSMOPROTECTANT IMPORT ATP-BINDING PROTEIN OSMV"/>
    <property type="match status" value="1"/>
</dbReference>
<organism evidence="6 7">
    <name type="scientific">Pararhodospirillum oryzae</name>
    <dbReference type="NCBI Taxonomy" id="478448"/>
    <lineage>
        <taxon>Bacteria</taxon>
        <taxon>Pseudomonadati</taxon>
        <taxon>Pseudomonadota</taxon>
        <taxon>Alphaproteobacteria</taxon>
        <taxon>Rhodospirillales</taxon>
        <taxon>Rhodospirillaceae</taxon>
        <taxon>Pararhodospirillum</taxon>
    </lineage>
</organism>
<dbReference type="AlphaFoldDB" id="A0A512H3I4"/>
<dbReference type="SMART" id="SM00382">
    <property type="entry name" value="AAA"/>
    <property type="match status" value="1"/>
</dbReference>
<dbReference type="InterPro" id="IPR027417">
    <property type="entry name" value="P-loop_NTPase"/>
</dbReference>
<evidence type="ECO:0000259" key="5">
    <source>
        <dbReference type="PROSITE" id="PS50893"/>
    </source>
</evidence>
<evidence type="ECO:0000256" key="3">
    <source>
        <dbReference type="ARBA" id="ARBA00022741"/>
    </source>
</evidence>
<name>A0A512H3I4_9PROT</name>